<dbReference type="Proteomes" id="UP000190744">
    <property type="component" value="Unassembled WGS sequence"/>
</dbReference>
<dbReference type="AlphaFoldDB" id="A0A1S9RRI8"/>
<dbReference type="Gene3D" id="3.30.460.40">
    <property type="match status" value="1"/>
</dbReference>
<evidence type="ECO:0000313" key="1">
    <source>
        <dbReference type="EMBL" id="OOQ87628.1"/>
    </source>
</evidence>
<dbReference type="EMBL" id="LJBN01000123">
    <property type="protein sequence ID" value="OOQ87628.1"/>
    <property type="molecule type" value="Genomic_DNA"/>
</dbReference>
<protein>
    <recommendedName>
        <fullName evidence="3">Nucleotidyl transferase AbiEii/AbiGii toxin family protein</fullName>
    </recommendedName>
</protein>
<organism evidence="1 2">
    <name type="scientific">Penicillium brasilianum</name>
    <dbReference type="NCBI Taxonomy" id="104259"/>
    <lineage>
        <taxon>Eukaryota</taxon>
        <taxon>Fungi</taxon>
        <taxon>Dikarya</taxon>
        <taxon>Ascomycota</taxon>
        <taxon>Pezizomycotina</taxon>
        <taxon>Eurotiomycetes</taxon>
        <taxon>Eurotiomycetidae</taxon>
        <taxon>Eurotiales</taxon>
        <taxon>Aspergillaceae</taxon>
        <taxon>Penicillium</taxon>
    </lineage>
</organism>
<comment type="caution">
    <text evidence="1">The sequence shown here is derived from an EMBL/GenBank/DDBJ whole genome shotgun (WGS) entry which is preliminary data.</text>
</comment>
<accession>A0A1S9RRI8</accession>
<dbReference type="InterPro" id="IPR043519">
    <property type="entry name" value="NT_sf"/>
</dbReference>
<sequence length="232" mass="25622">MLTGRLNDAAIILHLSLDDSKIKYAVIGGYAITHFGGNRQTKDIDCIANASKQQIIDSLDTYAGLTVVSQDRDDYVGISWSDKPDHSDAILIHIFCSEYPGARFPSALFRFELHEVKGDVFGNGVVSFHEPFYLFKAALRAAGARSNFLDSVDIRWLVQRYTTEIKVRKHKIHPVDVGRALKQHPNLEGVFEPLGINIAQAKIAAQNFIPFGASSDGAKEFPKGLFDSLADS</sequence>
<dbReference type="SUPFAM" id="SSF81301">
    <property type="entry name" value="Nucleotidyltransferase"/>
    <property type="match status" value="1"/>
</dbReference>
<proteinExistence type="predicted"/>
<evidence type="ECO:0000313" key="2">
    <source>
        <dbReference type="Proteomes" id="UP000190744"/>
    </source>
</evidence>
<reference evidence="2" key="1">
    <citation type="submission" date="2015-09" db="EMBL/GenBank/DDBJ databases">
        <authorList>
            <person name="Fill T.P."/>
            <person name="Baretta J.F."/>
            <person name="de Almeida L.G."/>
            <person name="Rocha M."/>
            <person name="de Souza D.H."/>
            <person name="Malavazi I."/>
            <person name="Cerdeira L.T."/>
            <person name="Hong H."/>
            <person name="Samborskyy M."/>
            <person name="de Vasconcelos A.T."/>
            <person name="Leadlay P."/>
            <person name="Rodrigues-Filho E."/>
        </authorList>
    </citation>
    <scope>NUCLEOTIDE SEQUENCE [LARGE SCALE GENOMIC DNA]</scope>
    <source>
        <strain evidence="2">LaBioMMi 136</strain>
    </source>
</reference>
<name>A0A1S9RRI8_PENBI</name>
<evidence type="ECO:0008006" key="3">
    <source>
        <dbReference type="Google" id="ProtNLM"/>
    </source>
</evidence>
<gene>
    <name evidence="1" type="ORF">PEBR_15870</name>
</gene>